<keyword evidence="2" id="KW-1185">Reference proteome</keyword>
<dbReference type="Proteomes" id="UP000252015">
    <property type="component" value="Unassembled WGS sequence"/>
</dbReference>
<protein>
    <submittedName>
        <fullName evidence="1">Uncharacterized protein</fullName>
    </submittedName>
</protein>
<name>A0A375YTI8_MYCSH</name>
<dbReference type="EMBL" id="UEGW01000001">
    <property type="protein sequence ID" value="SRX92132.1"/>
    <property type="molecule type" value="Genomic_DNA"/>
</dbReference>
<dbReference type="RefSeq" id="WP_084226418.1">
    <property type="nucleotide sequence ID" value="NZ_JACKUN010000034.1"/>
</dbReference>
<sequence>MEPTPAAPSPKIPSSQQEAQDTVLHYLQKTVDGLPPGTVLDSTDFRGGGNVPCDDDYMGPGKPPSEYEYWTHVNGPPGTAPDELIVRAGDLWRSWGFNVIERSGFEKPNRFGYAPDGYKLHIDAAYPPGYPPTLIVSSPCFSGDLVREDIPAPKVIKQKSPGA</sequence>
<evidence type="ECO:0000313" key="1">
    <source>
        <dbReference type="EMBL" id="SRX92132.1"/>
    </source>
</evidence>
<proteinExistence type="predicted"/>
<dbReference type="AlphaFoldDB" id="A0A375YTI8"/>
<accession>A0A375YTI8</accession>
<evidence type="ECO:0000313" key="2">
    <source>
        <dbReference type="Proteomes" id="UP000252015"/>
    </source>
</evidence>
<reference evidence="1 2" key="1">
    <citation type="submission" date="2018-05" db="EMBL/GenBank/DDBJ databases">
        <authorList>
            <consortium name="IHU Genomes"/>
        </authorList>
    </citation>
    <scope>NUCLEOTIDE SEQUENCE [LARGE SCALE GENOMIC DNA]</scope>
    <source>
        <strain evidence="1 2">P7336</strain>
    </source>
</reference>
<organism evidence="1 2">
    <name type="scientific">Mycobacterium shimoidei</name>
    <dbReference type="NCBI Taxonomy" id="29313"/>
    <lineage>
        <taxon>Bacteria</taxon>
        <taxon>Bacillati</taxon>
        <taxon>Actinomycetota</taxon>
        <taxon>Actinomycetes</taxon>
        <taxon>Mycobacteriales</taxon>
        <taxon>Mycobacteriaceae</taxon>
        <taxon>Mycobacterium</taxon>
    </lineage>
</organism>
<gene>
    <name evidence="1" type="ORF">MSP7336_00356</name>
</gene>
<dbReference type="OrthoDB" id="4761285at2"/>